<dbReference type="AlphaFoldDB" id="A0A0C2JYU1"/>
<name>A0A0C2JYU1_THEKT</name>
<keyword evidence="2" id="KW-1185">Reference proteome</keyword>
<evidence type="ECO:0000313" key="2">
    <source>
        <dbReference type="Proteomes" id="UP000031668"/>
    </source>
</evidence>
<gene>
    <name evidence="1" type="ORF">RF11_00233</name>
</gene>
<sequence length="262" mass="29083">MKKKSFQMGRICNRSITVSAYVLDDVCIPHFLSCKTLLVSSLDTSSPELTTSLRNKSMNLFALMTLSSGIVEPLEEGLRPSVRECIYSPIEFLELLCWSNSVMVDDSAVSGDHPCLNTDVATALPELRTSPFESRVSGPLSFASSSRHKKQANSKWISDVGDYRANEENWFRHRSTTHGYTAADDVCFEFSTDKYGNPSASEYSWRMSNYPEGQLTISIRSITHDHSSAWDADQEPVNTGLAIPSIVKSESRLVCDPHPSIG</sequence>
<reference evidence="1 2" key="1">
    <citation type="journal article" date="2014" name="Genome Biol. Evol.">
        <title>The genome of the myxosporean Thelohanellus kitauei shows adaptations to nutrient acquisition within its fish host.</title>
        <authorList>
            <person name="Yang Y."/>
            <person name="Xiong J."/>
            <person name="Zhou Z."/>
            <person name="Huo F."/>
            <person name="Miao W."/>
            <person name="Ran C."/>
            <person name="Liu Y."/>
            <person name="Zhang J."/>
            <person name="Feng J."/>
            <person name="Wang M."/>
            <person name="Wang M."/>
            <person name="Wang L."/>
            <person name="Yao B."/>
        </authorList>
    </citation>
    <scope>NUCLEOTIDE SEQUENCE [LARGE SCALE GENOMIC DNA]</scope>
    <source>
        <strain evidence="1">Wuqing</strain>
    </source>
</reference>
<proteinExistence type="predicted"/>
<dbReference type="EMBL" id="JWZT01000291">
    <property type="protein sequence ID" value="KII74743.1"/>
    <property type="molecule type" value="Genomic_DNA"/>
</dbReference>
<accession>A0A0C2JYU1</accession>
<evidence type="ECO:0000313" key="1">
    <source>
        <dbReference type="EMBL" id="KII74743.1"/>
    </source>
</evidence>
<dbReference type="Proteomes" id="UP000031668">
    <property type="component" value="Unassembled WGS sequence"/>
</dbReference>
<comment type="caution">
    <text evidence="1">The sequence shown here is derived from an EMBL/GenBank/DDBJ whole genome shotgun (WGS) entry which is preliminary data.</text>
</comment>
<organism evidence="1 2">
    <name type="scientific">Thelohanellus kitauei</name>
    <name type="common">Myxosporean</name>
    <dbReference type="NCBI Taxonomy" id="669202"/>
    <lineage>
        <taxon>Eukaryota</taxon>
        <taxon>Metazoa</taxon>
        <taxon>Cnidaria</taxon>
        <taxon>Myxozoa</taxon>
        <taxon>Myxosporea</taxon>
        <taxon>Bivalvulida</taxon>
        <taxon>Platysporina</taxon>
        <taxon>Myxobolidae</taxon>
        <taxon>Thelohanellus</taxon>
    </lineage>
</organism>
<protein>
    <submittedName>
        <fullName evidence="1">Uncharacterized protein</fullName>
    </submittedName>
</protein>